<feature type="domain" description="Thiolase N-terminal" evidence="11">
    <location>
        <begin position="5"/>
        <end position="274"/>
    </location>
</feature>
<evidence type="ECO:0000256" key="9">
    <source>
        <dbReference type="PIRSR" id="PIRSR000429-1"/>
    </source>
</evidence>
<keyword evidence="6" id="KW-0443">Lipid metabolism</keyword>
<dbReference type="FunFam" id="3.40.47.10:FF:000013">
    <property type="entry name" value="Acetyl-CoA acetyltransferase"/>
    <property type="match status" value="1"/>
</dbReference>
<organism evidence="13 14">
    <name type="scientific">Rhodococcoides fascians</name>
    <name type="common">Rhodococcus fascians</name>
    <dbReference type="NCBI Taxonomy" id="1828"/>
    <lineage>
        <taxon>Bacteria</taxon>
        <taxon>Bacillati</taxon>
        <taxon>Actinomycetota</taxon>
        <taxon>Actinomycetes</taxon>
        <taxon>Mycobacteriales</taxon>
        <taxon>Nocardiaceae</taxon>
        <taxon>Rhodococcoides</taxon>
    </lineage>
</organism>
<evidence type="ECO:0000256" key="4">
    <source>
        <dbReference type="ARBA" id="ARBA00022832"/>
    </source>
</evidence>
<feature type="active site" description="Proton acceptor" evidence="9">
    <location>
        <position position="361"/>
    </location>
</feature>
<sequence length="406" mass="42574">MPEAVIVATARSPIGRAMKGSLKDIRPDDLTAQMVAAALAKVPSLDPKDIDDLLLGCGLPGGMQGNNLARIVAVQLGYDSLPGTTITRYCSSSLQTTRMALHAIKAGEGDVFISAGVESVSSFIHGSSDSLPESHNPIFADAEARTKKAQEEGADSWTDPRENGELPDAYIAMGQTAENVALLTGISREDQDRWGVRSQNRAEEAINAGFFEREITPVTLPDGTVVTTDDGPRAGTTYEKISQLKPVFRPNGTITAGNACPLNDGAAALVIMSDTKAKELGLTPLARIVSTGVTGTSPEIMGLGPIEATRKALKIAGMSISDIDLFEINEAFAVQVLGSARDLGIEEDKLNVSGGAIAIGHPFGMTGARITTTLLNNLTTQDKTFGVETMCVGGGMGMAMVLERLS</sequence>
<feature type="active site" description="Proton acceptor" evidence="9">
    <location>
        <position position="391"/>
    </location>
</feature>
<dbReference type="InterPro" id="IPR020616">
    <property type="entry name" value="Thiolase_N"/>
</dbReference>
<feature type="domain" description="Thiolase C-terminal" evidence="12">
    <location>
        <begin position="282"/>
        <end position="404"/>
    </location>
</feature>
<keyword evidence="5" id="KW-0809">Transit peptide</keyword>
<keyword evidence="14" id="KW-1185">Reference proteome</keyword>
<keyword evidence="4" id="KW-0276">Fatty acid metabolism</keyword>
<comment type="similarity">
    <text evidence="2 10">Belongs to the thiolase-like superfamily. Thiolase family.</text>
</comment>
<dbReference type="Proteomes" id="UP000076038">
    <property type="component" value="Chromosome"/>
</dbReference>
<evidence type="ECO:0000313" key="14">
    <source>
        <dbReference type="Proteomes" id="UP000076038"/>
    </source>
</evidence>
<dbReference type="PANTHER" id="PTHR43853">
    <property type="entry name" value="3-KETOACYL-COA THIOLASE, PEROXISOMAL"/>
    <property type="match status" value="1"/>
</dbReference>
<dbReference type="NCBIfam" id="NF005890">
    <property type="entry name" value="PRK07851.1"/>
    <property type="match status" value="1"/>
</dbReference>
<keyword evidence="7" id="KW-0576">Peroxisome</keyword>
<dbReference type="GO" id="GO:0006635">
    <property type="term" value="P:fatty acid beta-oxidation"/>
    <property type="evidence" value="ECO:0007669"/>
    <property type="project" value="TreeGrafter"/>
</dbReference>
<dbReference type="GO" id="GO:0005737">
    <property type="term" value="C:cytoplasm"/>
    <property type="evidence" value="ECO:0007669"/>
    <property type="project" value="UniProtKB-ARBA"/>
</dbReference>
<evidence type="ECO:0000256" key="3">
    <source>
        <dbReference type="ARBA" id="ARBA00022679"/>
    </source>
</evidence>
<keyword evidence="8 10" id="KW-0012">Acyltransferase</keyword>
<evidence type="ECO:0000256" key="6">
    <source>
        <dbReference type="ARBA" id="ARBA00023098"/>
    </source>
</evidence>
<dbReference type="InterPro" id="IPR020613">
    <property type="entry name" value="Thiolase_CS"/>
</dbReference>
<dbReference type="InterPro" id="IPR050215">
    <property type="entry name" value="Thiolase-like_sf_Thiolase"/>
</dbReference>
<proteinExistence type="inferred from homology"/>
<evidence type="ECO:0000256" key="10">
    <source>
        <dbReference type="RuleBase" id="RU003557"/>
    </source>
</evidence>
<accession>A0A143QN83</accession>
<dbReference type="PIRSF" id="PIRSF000429">
    <property type="entry name" value="Ac-CoA_Ac_transf"/>
    <property type="match status" value="1"/>
</dbReference>
<dbReference type="EMBL" id="CP015220">
    <property type="protein sequence ID" value="AMY24384.1"/>
    <property type="molecule type" value="Genomic_DNA"/>
</dbReference>
<dbReference type="NCBIfam" id="TIGR01930">
    <property type="entry name" value="AcCoA-C-Actrans"/>
    <property type="match status" value="1"/>
</dbReference>
<dbReference type="CDD" id="cd00751">
    <property type="entry name" value="thiolase"/>
    <property type="match status" value="1"/>
</dbReference>
<dbReference type="Pfam" id="PF02803">
    <property type="entry name" value="Thiolase_C"/>
    <property type="match status" value="1"/>
</dbReference>
<accession>A0A260UID4</accession>
<evidence type="ECO:0000256" key="8">
    <source>
        <dbReference type="ARBA" id="ARBA00023315"/>
    </source>
</evidence>
<dbReference type="GO" id="GO:0010124">
    <property type="term" value="P:phenylacetate catabolic process"/>
    <property type="evidence" value="ECO:0007669"/>
    <property type="project" value="TreeGrafter"/>
</dbReference>
<dbReference type="Pfam" id="PF00108">
    <property type="entry name" value="Thiolase_N"/>
    <property type="match status" value="1"/>
</dbReference>
<dbReference type="RefSeq" id="WP_032371084.1">
    <property type="nucleotide sequence ID" value="NZ_CP015220.1"/>
</dbReference>
<evidence type="ECO:0000259" key="12">
    <source>
        <dbReference type="Pfam" id="PF02803"/>
    </source>
</evidence>
<reference evidence="14" key="2">
    <citation type="submission" date="2016-04" db="EMBL/GenBank/DDBJ databases">
        <title>Complete Genome and Plasmid Sequences for Rhodococcus fascians D188 and Draft Sequences for Rhodococcus spp. Isolates PBTS 1 and PBTS 2.</title>
        <authorList>
            <person name="Stamer R."/>
            <person name="Vereecke D."/>
            <person name="Zhang Y."/>
            <person name="Schilkey F."/>
            <person name="Devitt N."/>
            <person name="Randall J."/>
        </authorList>
    </citation>
    <scope>NUCLEOTIDE SEQUENCE [LARGE SCALE GENOMIC DNA]</scope>
    <source>
        <strain evidence="14">PBTS2</strain>
    </source>
</reference>
<dbReference type="InterPro" id="IPR016039">
    <property type="entry name" value="Thiolase-like"/>
</dbReference>
<evidence type="ECO:0000256" key="2">
    <source>
        <dbReference type="ARBA" id="ARBA00010982"/>
    </source>
</evidence>
<dbReference type="AlphaFoldDB" id="A0A143QN83"/>
<evidence type="ECO:0000259" key="11">
    <source>
        <dbReference type="Pfam" id="PF00108"/>
    </source>
</evidence>
<name>A0A143QN83_RHOFA</name>
<evidence type="ECO:0000256" key="7">
    <source>
        <dbReference type="ARBA" id="ARBA00023140"/>
    </source>
</evidence>
<dbReference type="Gene3D" id="3.40.47.10">
    <property type="match status" value="1"/>
</dbReference>
<evidence type="ECO:0000256" key="1">
    <source>
        <dbReference type="ARBA" id="ARBA00004275"/>
    </source>
</evidence>
<dbReference type="OrthoDB" id="9764638at2"/>
<dbReference type="EC" id="2.3.1.16" evidence="13"/>
<dbReference type="GO" id="GO:0003988">
    <property type="term" value="F:acetyl-CoA C-acyltransferase activity"/>
    <property type="evidence" value="ECO:0007669"/>
    <property type="project" value="UniProtKB-EC"/>
</dbReference>
<dbReference type="KEGG" id="rhs:A3Q41_03093"/>
<dbReference type="PROSITE" id="PS00737">
    <property type="entry name" value="THIOLASE_2"/>
    <property type="match status" value="1"/>
</dbReference>
<keyword evidence="3 10" id="KW-0808">Transferase</keyword>
<evidence type="ECO:0000313" key="13">
    <source>
        <dbReference type="EMBL" id="AMY24384.1"/>
    </source>
</evidence>
<comment type="subcellular location">
    <subcellularLocation>
        <location evidence="1">Peroxisome</location>
    </subcellularLocation>
</comment>
<feature type="active site" description="Acyl-thioester intermediate" evidence="9">
    <location>
        <position position="90"/>
    </location>
</feature>
<dbReference type="PANTHER" id="PTHR43853:SF8">
    <property type="entry name" value="3-KETOACYL-COA THIOLASE, PEROXISOMAL"/>
    <property type="match status" value="1"/>
</dbReference>
<dbReference type="SUPFAM" id="SSF53901">
    <property type="entry name" value="Thiolase-like"/>
    <property type="match status" value="2"/>
</dbReference>
<protein>
    <submittedName>
        <fullName evidence="13">3-ketoacyl-CoA thiolase</fullName>
        <ecNumber evidence="13">2.3.1.16</ecNumber>
    </submittedName>
</protein>
<dbReference type="PATRIC" id="fig|1653479.3.peg.3129"/>
<reference evidence="13 14" key="1">
    <citation type="journal article" date="2016" name="Genome Announc.">
        <title>Complete Genome and Plasmid Sequences for Rhodococcus fascians D188 and Draft Sequences for Rhodococcus Isolates PBTS 1 and PBTS 2.</title>
        <authorList>
            <person name="Stamler R.A."/>
            <person name="Vereecke D."/>
            <person name="Zhang Y."/>
            <person name="Schilkey F."/>
            <person name="Devitt N."/>
            <person name="Randall J.J."/>
        </authorList>
    </citation>
    <scope>NUCLEOTIDE SEQUENCE [LARGE SCALE GENOMIC DNA]</scope>
    <source>
        <strain evidence="13 14">PBTS2</strain>
    </source>
</reference>
<dbReference type="InterPro" id="IPR020617">
    <property type="entry name" value="Thiolase_C"/>
</dbReference>
<evidence type="ECO:0000256" key="5">
    <source>
        <dbReference type="ARBA" id="ARBA00022946"/>
    </source>
</evidence>
<dbReference type="InterPro" id="IPR002155">
    <property type="entry name" value="Thiolase"/>
</dbReference>
<gene>
    <name evidence="13" type="primary">fadA_5</name>
    <name evidence="13" type="ORF">A3Q41_03093</name>
</gene>